<dbReference type="Pfam" id="PF02065">
    <property type="entry name" value="Melibiase"/>
    <property type="match status" value="1"/>
</dbReference>
<evidence type="ECO:0000256" key="2">
    <source>
        <dbReference type="ARBA" id="ARBA00012755"/>
    </source>
</evidence>
<evidence type="ECO:0000313" key="7">
    <source>
        <dbReference type="Proteomes" id="UP000245166"/>
    </source>
</evidence>
<dbReference type="Gene3D" id="3.20.20.70">
    <property type="entry name" value="Aldolase class I"/>
    <property type="match status" value="1"/>
</dbReference>
<reference evidence="6 7" key="1">
    <citation type="submission" date="2018-03" db="EMBL/GenBank/DDBJ databases">
        <title>Genome assembly of novel Miniimonas species PCH200.</title>
        <authorList>
            <person name="Thakur V."/>
            <person name="Kumar V."/>
            <person name="Singh D."/>
        </authorList>
    </citation>
    <scope>NUCLEOTIDE SEQUENCE [LARGE SCALE GENOMIC DNA]</scope>
    <source>
        <strain evidence="6 7">PCH200</strain>
    </source>
</reference>
<dbReference type="InterPro" id="IPR038417">
    <property type="entry name" value="Alpga-gal_N_sf"/>
</dbReference>
<dbReference type="OrthoDB" id="9758822at2"/>
<dbReference type="PRINTS" id="PR00743">
    <property type="entry name" value="GLHYDRLASE36"/>
</dbReference>
<evidence type="ECO:0000256" key="4">
    <source>
        <dbReference type="ARBA" id="ARBA00023295"/>
    </source>
</evidence>
<proteinExistence type="predicted"/>
<dbReference type="PROSITE" id="PS00512">
    <property type="entry name" value="ALPHA_GALACTOSIDASE"/>
    <property type="match status" value="1"/>
</dbReference>
<keyword evidence="7" id="KW-1185">Reference proteome</keyword>
<protein>
    <recommendedName>
        <fullName evidence="2">alpha-galactosidase</fullName>
        <ecNumber evidence="2">3.2.1.22</ecNumber>
    </recommendedName>
</protein>
<feature type="domain" description="Glycosyl hydrolase family 36 N-terminal" evidence="5">
    <location>
        <begin position="22"/>
        <end position="253"/>
    </location>
</feature>
<sequence length="714" mass="77273">MSVLHRLAGGGVEVLLVAEPSGLPQVLHWGAAGADGRGRTESEDREVLQALGRPISPSSFDVPFPHTILPTEHEGWEGRPAIAGDVAGRVLVPRWRDVSVSGGGDRLRVEAVSGAVRLISEWVLDASGVLRVWHEIVNDGDEPLALAGLEVTVPVSDQVGEVLDFGGRWTRERAPQRRPLTEGAWVRESRRGRTGHDAPTILALGTPGFDSGSGQVWAVHLAWSGDAVYRHDALAESGAVLGAGPLLRPGEVVLRTGESLRTPDAVLVWSGDGLDGIGARLHASLRARPGHPTRPRPVTLNTWEAVYFDHELAPLRDLAETAAAIGVERFVLDDGWFHSRRSDDAGLGDWWVDPEVWPNGLEPLADLVHGLGMELGLWFEPEMVNLDSDLARAHPEWFLQPVADGVRSWRNQYVLNVADPEVFEHLLESVSAVISRCGVDYVKWDQNRDIVEGVVGGRAAVHRHTEAVYALIDALRLRHPGLEIEACASGGARVDLGILERTDRVWASDTNDPVERLAIQRWTELLLPLELIGSHVGPARAHTTGRVSDLSLRIAVALLGHAGIEWDITQCSEAELDQLRRGVAAYRRLRPLLHSGTLTHPEQRDAGLVLSQVLAVDPRDGGVLRIARTATSGRSTGTVLPVAGLVPDQRYRVRPVPELDLPLSRDSVPPPWLAQGSTVLTGSDLARIGLRLPLLGPGQALVLELVPEPADAPA</sequence>
<evidence type="ECO:0000259" key="5">
    <source>
        <dbReference type="Pfam" id="PF16875"/>
    </source>
</evidence>
<dbReference type="EMBL" id="PYHR01000002">
    <property type="protein sequence ID" value="PWD49898.1"/>
    <property type="molecule type" value="Genomic_DNA"/>
</dbReference>
<dbReference type="GO" id="GO:0004557">
    <property type="term" value="F:alpha-galactosidase activity"/>
    <property type="evidence" value="ECO:0007669"/>
    <property type="project" value="UniProtKB-EC"/>
</dbReference>
<dbReference type="InterPro" id="IPR013785">
    <property type="entry name" value="Aldolase_TIM"/>
</dbReference>
<dbReference type="InterPro" id="IPR050985">
    <property type="entry name" value="Alpha-glycosidase_related"/>
</dbReference>
<keyword evidence="4" id="KW-0326">Glycosidase</keyword>
<dbReference type="SUPFAM" id="SSF51445">
    <property type="entry name" value="(Trans)glycosidases"/>
    <property type="match status" value="1"/>
</dbReference>
<dbReference type="Pfam" id="PF16875">
    <property type="entry name" value="Glyco_hydro_36N"/>
    <property type="match status" value="1"/>
</dbReference>
<dbReference type="FunFam" id="3.20.20.70:FF:000118">
    <property type="entry name" value="Alpha-galactosidase"/>
    <property type="match status" value="1"/>
</dbReference>
<dbReference type="AlphaFoldDB" id="A0A2U1ZSD6"/>
<dbReference type="RefSeq" id="WP_109228281.1">
    <property type="nucleotide sequence ID" value="NZ_PYHR01000002.1"/>
</dbReference>
<evidence type="ECO:0000256" key="1">
    <source>
        <dbReference type="ARBA" id="ARBA00001255"/>
    </source>
</evidence>
<gene>
    <name evidence="6" type="ORF">C8046_03575</name>
</gene>
<dbReference type="Proteomes" id="UP000245166">
    <property type="component" value="Unassembled WGS sequence"/>
</dbReference>
<dbReference type="CDD" id="cd14791">
    <property type="entry name" value="GH36"/>
    <property type="match status" value="1"/>
</dbReference>
<dbReference type="Gene3D" id="2.70.98.60">
    <property type="entry name" value="alpha-galactosidase from lactobacil brevis"/>
    <property type="match status" value="1"/>
</dbReference>
<keyword evidence="3" id="KW-0378">Hydrolase</keyword>
<evidence type="ECO:0000256" key="3">
    <source>
        <dbReference type="ARBA" id="ARBA00022801"/>
    </source>
</evidence>
<dbReference type="GO" id="GO:0016052">
    <property type="term" value="P:carbohydrate catabolic process"/>
    <property type="evidence" value="ECO:0007669"/>
    <property type="project" value="InterPro"/>
</dbReference>
<dbReference type="PANTHER" id="PTHR43053">
    <property type="entry name" value="GLYCOSIDASE FAMILY 31"/>
    <property type="match status" value="1"/>
</dbReference>
<dbReference type="InterPro" id="IPR031704">
    <property type="entry name" value="Glyco_hydro_36_N"/>
</dbReference>
<comment type="caution">
    <text evidence="6">The sequence shown here is derived from an EMBL/GenBank/DDBJ whole genome shotgun (WGS) entry which is preliminary data.</text>
</comment>
<comment type="catalytic activity">
    <reaction evidence="1">
        <text>Hydrolysis of terminal, non-reducing alpha-D-galactose residues in alpha-D-galactosides, including galactose oligosaccharides, galactomannans and galactolipids.</text>
        <dbReference type="EC" id="3.2.1.22"/>
    </reaction>
</comment>
<dbReference type="PANTHER" id="PTHR43053:SF3">
    <property type="entry name" value="ALPHA-GALACTOSIDASE C-RELATED"/>
    <property type="match status" value="1"/>
</dbReference>
<organism evidence="6 7">
    <name type="scientific">Serinibacter arcticus</name>
    <dbReference type="NCBI Taxonomy" id="1655435"/>
    <lineage>
        <taxon>Bacteria</taxon>
        <taxon>Bacillati</taxon>
        <taxon>Actinomycetota</taxon>
        <taxon>Actinomycetes</taxon>
        <taxon>Micrococcales</taxon>
        <taxon>Beutenbergiaceae</taxon>
        <taxon>Serinibacter</taxon>
    </lineage>
</organism>
<dbReference type="InterPro" id="IPR017853">
    <property type="entry name" value="GH"/>
</dbReference>
<evidence type="ECO:0000313" key="6">
    <source>
        <dbReference type="EMBL" id="PWD49898.1"/>
    </source>
</evidence>
<dbReference type="InterPro" id="IPR000111">
    <property type="entry name" value="Glyco_hydro_27/36_CS"/>
</dbReference>
<dbReference type="EC" id="3.2.1.22" evidence="2"/>
<accession>A0A2U1ZSD6</accession>
<name>A0A2U1ZSD6_9MICO</name>
<dbReference type="InterPro" id="IPR002252">
    <property type="entry name" value="Glyco_hydro_36"/>
</dbReference>